<dbReference type="VEuPathDB" id="FungiDB:sscle_03g030280"/>
<dbReference type="RefSeq" id="XP_001597936.1">
    <property type="nucleotide sequence ID" value="XM_001597886.1"/>
</dbReference>
<evidence type="ECO:0000256" key="2">
    <source>
        <dbReference type="ARBA" id="ARBA00022679"/>
    </source>
</evidence>
<evidence type="ECO:0000256" key="3">
    <source>
        <dbReference type="ARBA" id="ARBA00022691"/>
    </source>
</evidence>
<evidence type="ECO:0000313" key="6">
    <source>
        <dbReference type="EMBL" id="APA08258.1"/>
    </source>
</evidence>
<keyword evidence="2 4" id="KW-0808">Transferase</keyword>
<organism evidence="6 7">
    <name type="scientific">Sclerotinia sclerotiorum (strain ATCC 18683 / 1980 / Ss-1)</name>
    <name type="common">White mold</name>
    <name type="synonym">Whetzelinia sclerotiorum</name>
    <dbReference type="NCBI Taxonomy" id="665079"/>
    <lineage>
        <taxon>Eukaryota</taxon>
        <taxon>Fungi</taxon>
        <taxon>Dikarya</taxon>
        <taxon>Ascomycota</taxon>
        <taxon>Pezizomycotina</taxon>
        <taxon>Leotiomycetes</taxon>
        <taxon>Helotiales</taxon>
        <taxon>Sclerotiniaceae</taxon>
        <taxon>Sclerotinia</taxon>
    </lineage>
</organism>
<comment type="similarity">
    <text evidence="4">Belongs to the BMT2 family.</text>
</comment>
<sequence>MGVNKKTKLKSLSQGRPPTIKKPAQRISSKATRTIIRNHHTLEKRKAKALAEGDEITAVALTREIASQGGLESYQRASLIGQGSDRGGDSSKILMDWLAPLCKDLKGLAEKNSPVRMLEVGALSTTNACSRSHTFHVERIDLNSQSEGITQQDFMERPLPKDETEKFNIISLSLVLNYVPDGVGRGNMLLRTRKFLETICPAGEGFSKWFPALFLVLPSPCVNNSRYMDEARLEAIMESLGYVMVKKKLSNKLVYYLWRLQSPSMKPRQWKKEEIRAGGSRNNFSIVLKN</sequence>
<proteinExistence type="inferred from homology"/>
<dbReference type="GO" id="GO:0016433">
    <property type="term" value="F:rRNA (adenine) methyltransferase activity"/>
    <property type="evidence" value="ECO:0007669"/>
    <property type="project" value="UniProtKB-UniRule"/>
</dbReference>
<dbReference type="EMBL" id="CP017816">
    <property type="protein sequence ID" value="APA08258.1"/>
    <property type="molecule type" value="Genomic_DNA"/>
</dbReference>
<comment type="function">
    <text evidence="4">S-adenosyl-L-methionine-dependent methyltransferase that specifically methylates the N(1) position of an adenine present in helix 65 in 25S rRNA.</text>
</comment>
<dbReference type="OMA" id="FHRTSKW"/>
<reference evidence="7" key="1">
    <citation type="journal article" date="2017" name="Genome Biol. Evol.">
        <title>The complete genome sequence of the phytopathogenic fungus Sclerotinia sclerotiorum reveals insights into the genome architecture of broad host range pathogens.</title>
        <authorList>
            <person name="Derbyshire M."/>
            <person name="Denton-Giles M."/>
            <person name="Hegedus D."/>
            <person name="Seifbarghy S."/>
            <person name="Rollins J."/>
            <person name="van Kan J."/>
            <person name="Seidl M.F."/>
            <person name="Faino L."/>
            <person name="Mbengue M."/>
            <person name="Navaud O."/>
            <person name="Raffaele S."/>
            <person name="Hammond-Kosack K."/>
            <person name="Heard S."/>
            <person name="Oliver R."/>
        </authorList>
    </citation>
    <scope>NUCLEOTIDE SEQUENCE [LARGE SCALE GENOMIC DNA]</scope>
    <source>
        <strain evidence="7">ATCC 18683 / 1980 / Ss-1</strain>
    </source>
</reference>
<dbReference type="AlphaFoldDB" id="A0A1D9PZV7"/>
<dbReference type="Pfam" id="PF11968">
    <property type="entry name" value="Bmt2"/>
    <property type="match status" value="1"/>
</dbReference>
<feature type="binding site" evidence="4">
    <location>
        <position position="141"/>
    </location>
    <ligand>
        <name>S-adenosyl-L-methionine</name>
        <dbReference type="ChEBI" id="CHEBI:59789"/>
    </ligand>
</feature>
<dbReference type="PANTHER" id="PTHR21008:SF1">
    <property type="entry name" value="25S RRNA (ADENINE(2142)-N(1))-METHYLTRANSFERASE"/>
    <property type="match status" value="1"/>
</dbReference>
<gene>
    <name evidence="6" type="ORF">sscle_03g030280</name>
</gene>
<keyword evidence="1 4" id="KW-0489">Methyltransferase</keyword>
<dbReference type="Proteomes" id="UP000177798">
    <property type="component" value="Chromosome 3"/>
</dbReference>
<accession>A0A1D9PZV7</accession>
<feature type="binding site" evidence="4">
    <location>
        <position position="121"/>
    </location>
    <ligand>
        <name>S-adenosyl-L-methionine</name>
        <dbReference type="ChEBI" id="CHEBI:59789"/>
    </ligand>
</feature>
<dbReference type="PANTHER" id="PTHR21008">
    <property type="entry name" value="S-ADENOSYLMETHIONINE SENSOR UPSTREAM OF MTORC1-RELATED"/>
    <property type="match status" value="1"/>
</dbReference>
<dbReference type="OrthoDB" id="5954793at2759"/>
<dbReference type="KEGG" id="ssl:SS1G_00022"/>
<keyword evidence="3 4" id="KW-0949">S-adenosyl-L-methionine</keyword>
<evidence type="ECO:0000313" key="7">
    <source>
        <dbReference type="Proteomes" id="UP000177798"/>
    </source>
</evidence>
<dbReference type="HAMAP" id="MF_03044">
    <property type="entry name" value="BMT2"/>
    <property type="match status" value="1"/>
</dbReference>
<evidence type="ECO:0000256" key="4">
    <source>
        <dbReference type="HAMAP-Rule" id="MF_03044"/>
    </source>
</evidence>
<dbReference type="GO" id="GO:0005730">
    <property type="term" value="C:nucleolus"/>
    <property type="evidence" value="ECO:0007669"/>
    <property type="project" value="UniProtKB-SubCell"/>
</dbReference>
<evidence type="ECO:0000256" key="5">
    <source>
        <dbReference type="SAM" id="MobiDB-lite"/>
    </source>
</evidence>
<dbReference type="InterPro" id="IPR021867">
    <property type="entry name" value="Bmt2/SAMTOR"/>
</dbReference>
<comment type="subcellular location">
    <subcellularLocation>
        <location evidence="4">Nucleus</location>
        <location evidence="4">Nucleolus</location>
    </subcellularLocation>
</comment>
<evidence type="ECO:0000256" key="1">
    <source>
        <dbReference type="ARBA" id="ARBA00022603"/>
    </source>
</evidence>
<protein>
    <recommendedName>
        <fullName evidence="4">25S rRNA adenine-N(1) methyltransferase</fullName>
        <ecNumber evidence="4">2.1.1.-</ecNumber>
    </recommendedName>
</protein>
<dbReference type="EC" id="2.1.1.-" evidence="4"/>
<name>A0A1D9PZV7_SCLS1</name>
<feature type="region of interest" description="Disordered" evidence="5">
    <location>
        <begin position="1"/>
        <end position="25"/>
    </location>
</feature>
<keyword evidence="4" id="KW-0539">Nucleus</keyword>